<evidence type="ECO:0000313" key="2">
    <source>
        <dbReference type="EMBL" id="CAH7675405.1"/>
    </source>
</evidence>
<keyword evidence="3" id="KW-1185">Reference proteome</keyword>
<evidence type="ECO:0000256" key="1">
    <source>
        <dbReference type="SAM" id="MobiDB-lite"/>
    </source>
</evidence>
<dbReference type="Proteomes" id="UP001153365">
    <property type="component" value="Unassembled WGS sequence"/>
</dbReference>
<organism evidence="2 3">
    <name type="scientific">Phakopsora pachyrhizi</name>
    <name type="common">Asian soybean rust disease fungus</name>
    <dbReference type="NCBI Taxonomy" id="170000"/>
    <lineage>
        <taxon>Eukaryota</taxon>
        <taxon>Fungi</taxon>
        <taxon>Dikarya</taxon>
        <taxon>Basidiomycota</taxon>
        <taxon>Pucciniomycotina</taxon>
        <taxon>Pucciniomycetes</taxon>
        <taxon>Pucciniales</taxon>
        <taxon>Phakopsoraceae</taxon>
        <taxon>Phakopsora</taxon>
    </lineage>
</organism>
<dbReference type="EMBL" id="CALTRL010002326">
    <property type="protein sequence ID" value="CAH7675405.1"/>
    <property type="molecule type" value="Genomic_DNA"/>
</dbReference>
<comment type="caution">
    <text evidence="2">The sequence shown here is derived from an EMBL/GenBank/DDBJ whole genome shotgun (WGS) entry which is preliminary data.</text>
</comment>
<name>A0AAV0B091_PHAPC</name>
<feature type="compositionally biased region" description="Basic and acidic residues" evidence="1">
    <location>
        <begin position="22"/>
        <end position="43"/>
    </location>
</feature>
<dbReference type="AlphaFoldDB" id="A0AAV0B091"/>
<accession>A0AAV0B091</accession>
<gene>
    <name evidence="2" type="ORF">PPACK8108_LOCUS10405</name>
</gene>
<protein>
    <submittedName>
        <fullName evidence="2">Expressed protein</fullName>
    </submittedName>
</protein>
<reference evidence="2" key="1">
    <citation type="submission" date="2022-06" db="EMBL/GenBank/DDBJ databases">
        <authorList>
            <consortium name="SYNGENTA / RWTH Aachen University"/>
        </authorList>
    </citation>
    <scope>NUCLEOTIDE SEQUENCE</scope>
</reference>
<feature type="region of interest" description="Disordered" evidence="1">
    <location>
        <begin position="17"/>
        <end position="46"/>
    </location>
</feature>
<sequence length="245" mass="27303">MKCIIVLTSGLGTASVAEEMEEKQRSQMRKESILTQKHQEDSSKSPVSAGWLGWFWSGGQETSKNSEETWPNNGVLGEEEREQLYGPIDLPSEAILFSIQTKLNKGSFTLRSGKEENFPGTTANAFPHNIMSLIFEGFLLNTIQRTDNSELSLKLAGFCVSDGTVKATKHCQIVRVKAGQSRSITRRNSKNFGSSSAHLMNADFIQVAKSNTYFKFEHKPLDGHVDNAITLKMRHTEIAYHPGYV</sequence>
<evidence type="ECO:0000313" key="3">
    <source>
        <dbReference type="Proteomes" id="UP001153365"/>
    </source>
</evidence>
<proteinExistence type="predicted"/>